<name>A0A1E5UXB5_9POAL</name>
<organism evidence="1 2">
    <name type="scientific">Dichanthelium oligosanthes</name>
    <dbReference type="NCBI Taxonomy" id="888268"/>
    <lineage>
        <taxon>Eukaryota</taxon>
        <taxon>Viridiplantae</taxon>
        <taxon>Streptophyta</taxon>
        <taxon>Embryophyta</taxon>
        <taxon>Tracheophyta</taxon>
        <taxon>Spermatophyta</taxon>
        <taxon>Magnoliopsida</taxon>
        <taxon>Liliopsida</taxon>
        <taxon>Poales</taxon>
        <taxon>Poaceae</taxon>
        <taxon>PACMAD clade</taxon>
        <taxon>Panicoideae</taxon>
        <taxon>Panicodae</taxon>
        <taxon>Paniceae</taxon>
        <taxon>Dichantheliinae</taxon>
        <taxon>Dichanthelium</taxon>
    </lineage>
</organism>
<comment type="caution">
    <text evidence="1">The sequence shown here is derived from an EMBL/GenBank/DDBJ whole genome shotgun (WGS) entry which is preliminary data.</text>
</comment>
<protein>
    <submittedName>
        <fullName evidence="1">Uncharacterized protein</fullName>
    </submittedName>
</protein>
<proteinExistence type="predicted"/>
<dbReference type="AlphaFoldDB" id="A0A1E5UXB5"/>
<feature type="non-terminal residue" evidence="1">
    <location>
        <position position="1"/>
    </location>
</feature>
<reference evidence="1 2" key="1">
    <citation type="submission" date="2016-09" db="EMBL/GenBank/DDBJ databases">
        <title>The draft genome of Dichanthelium oligosanthes: A C3 panicoid grass species.</title>
        <authorList>
            <person name="Studer A.J."/>
            <person name="Schnable J.C."/>
            <person name="Brutnell T.P."/>
        </authorList>
    </citation>
    <scope>NUCLEOTIDE SEQUENCE [LARGE SCALE GENOMIC DNA]</scope>
    <source>
        <strain evidence="2">cv. Kellogg 1175</strain>
        <tissue evidence="1">Leaf</tissue>
    </source>
</reference>
<gene>
    <name evidence="1" type="ORF">BAE44_0021566</name>
</gene>
<accession>A0A1E5UXB5</accession>
<dbReference type="Proteomes" id="UP000095767">
    <property type="component" value="Unassembled WGS sequence"/>
</dbReference>
<sequence>LFWSDPWLEGTCLSVLVPDLVDSVSTRCRNRRLVASALLTDWWLRSRKLVAKPRRKSFDSFCLLISRHLWLERNSHVFRGSSRLPGSLVVVIFEQVALWSRAGLLDRSRLLGE</sequence>
<keyword evidence="2" id="KW-1185">Reference proteome</keyword>
<evidence type="ECO:0000313" key="2">
    <source>
        <dbReference type="Proteomes" id="UP000095767"/>
    </source>
</evidence>
<evidence type="ECO:0000313" key="1">
    <source>
        <dbReference type="EMBL" id="OEL17415.1"/>
    </source>
</evidence>
<dbReference type="EMBL" id="LWDX02059980">
    <property type="protein sequence ID" value="OEL17415.1"/>
    <property type="molecule type" value="Genomic_DNA"/>
</dbReference>